<evidence type="ECO:0000256" key="1">
    <source>
        <dbReference type="SAM" id="Phobius"/>
    </source>
</evidence>
<dbReference type="Pfam" id="PF10947">
    <property type="entry name" value="DUF2628"/>
    <property type="match status" value="1"/>
</dbReference>
<proteinExistence type="predicted"/>
<accession>A0A2K8LA84</accession>
<dbReference type="Proteomes" id="UP000231637">
    <property type="component" value="Chromosome"/>
</dbReference>
<feature type="transmembrane region" description="Helical" evidence="1">
    <location>
        <begin position="151"/>
        <end position="173"/>
    </location>
</feature>
<dbReference type="EMBL" id="CP018800">
    <property type="protein sequence ID" value="ATX82811.1"/>
    <property type="molecule type" value="Genomic_DNA"/>
</dbReference>
<evidence type="ECO:0008006" key="4">
    <source>
        <dbReference type="Google" id="ProtNLM"/>
    </source>
</evidence>
<keyword evidence="1" id="KW-0472">Membrane</keyword>
<keyword evidence="1" id="KW-1133">Transmembrane helix</keyword>
<dbReference type="InterPro" id="IPR024399">
    <property type="entry name" value="DUF2628"/>
</dbReference>
<dbReference type="OrthoDB" id="9781139at2"/>
<reference evidence="2 3" key="1">
    <citation type="submission" date="2016-12" db="EMBL/GenBank/DDBJ databases">
        <title>Isolation and genomic insights into novel planktonic Zetaproteobacteria from stratified waters of the Chesapeake Bay.</title>
        <authorList>
            <person name="McAllister S.M."/>
            <person name="Kato S."/>
            <person name="Chan C.S."/>
            <person name="Chiu B.K."/>
            <person name="Field E.K."/>
        </authorList>
    </citation>
    <scope>NUCLEOTIDE SEQUENCE [LARGE SCALE GENOMIC DNA]</scope>
    <source>
        <strain evidence="2 3">CP-8</strain>
    </source>
</reference>
<gene>
    <name evidence="2" type="ORF">Ga0123462_1974</name>
</gene>
<feature type="transmembrane region" description="Helical" evidence="1">
    <location>
        <begin position="89"/>
        <end position="113"/>
    </location>
</feature>
<evidence type="ECO:0000313" key="3">
    <source>
        <dbReference type="Proteomes" id="UP000231637"/>
    </source>
</evidence>
<dbReference type="RefSeq" id="WP_100266115.1">
    <property type="nucleotide sequence ID" value="NZ_CP018800.1"/>
</dbReference>
<dbReference type="AlphaFoldDB" id="A0A2K8LA84"/>
<keyword evidence="1" id="KW-0812">Transmembrane</keyword>
<organism evidence="2 3">
    <name type="scientific">Mariprofundus ferrinatatus</name>
    <dbReference type="NCBI Taxonomy" id="1921087"/>
    <lineage>
        <taxon>Bacteria</taxon>
        <taxon>Pseudomonadati</taxon>
        <taxon>Pseudomonadota</taxon>
        <taxon>Candidatius Mariprofundia</taxon>
        <taxon>Mariprofundales</taxon>
        <taxon>Mariprofundaceae</taxon>
        <taxon>Mariprofundus</taxon>
    </lineage>
</organism>
<evidence type="ECO:0000313" key="2">
    <source>
        <dbReference type="EMBL" id="ATX82811.1"/>
    </source>
</evidence>
<protein>
    <recommendedName>
        <fullName evidence="4">DUF2628 domain-containing protein</fullName>
    </recommendedName>
</protein>
<sequence>MPDAAVDAMKPNIDGDIQKIDQSNMDSDSRKNEHYLSFLGDKNSQYYLGKFTMFNNRGGGMIPSWNWPAFFFPGPWLLYRKMYGPGVTILLLSFIPILNWFIWLPVGIIAGVFGNSYYHKHVNKKINECLLLQDEGRIAFALNQSGGVHMWVKWAGVVLFILTFLLVLIGGVANA</sequence>
<name>A0A2K8LA84_9PROT</name>
<keyword evidence="3" id="KW-1185">Reference proteome</keyword>
<dbReference type="KEGG" id="mfn:Ga0123462_1974"/>